<organism evidence="1 2">
    <name type="scientific">Streblomastix strix</name>
    <dbReference type="NCBI Taxonomy" id="222440"/>
    <lineage>
        <taxon>Eukaryota</taxon>
        <taxon>Metamonada</taxon>
        <taxon>Preaxostyla</taxon>
        <taxon>Oxymonadida</taxon>
        <taxon>Streblomastigidae</taxon>
        <taxon>Streblomastix</taxon>
    </lineage>
</organism>
<comment type="caution">
    <text evidence="1">The sequence shown here is derived from an EMBL/GenBank/DDBJ whole genome shotgun (WGS) entry which is preliminary data.</text>
</comment>
<dbReference type="InterPro" id="IPR011050">
    <property type="entry name" value="Pectin_lyase_fold/virulence"/>
</dbReference>
<proteinExistence type="predicted"/>
<dbReference type="AlphaFoldDB" id="A0A5J4WJA9"/>
<dbReference type="SUPFAM" id="SSF51126">
    <property type="entry name" value="Pectin lyase-like"/>
    <property type="match status" value="1"/>
</dbReference>
<evidence type="ECO:0000313" key="1">
    <source>
        <dbReference type="EMBL" id="KAA6395010.1"/>
    </source>
</evidence>
<evidence type="ECO:0000313" key="2">
    <source>
        <dbReference type="Proteomes" id="UP000324800"/>
    </source>
</evidence>
<name>A0A5J4WJA9_9EUKA</name>
<sequence length="409" mass="45955">MEDRDDQLQDRQYYINDAQLTQDVYEDQTDVNILNTQFYRIRGTIAGGAFIDNIGGAIALIQVSPQNIRIYDTQFVNCQSQKGGAVIVDQGGGGDSNQDMAHLIVYQCLFDHCQSIEDGQFAISRYVGGIQFILTNFTYCESNYTGCMTIQNAYEQVTINRCFFIQCRSQFYSGAIMLYVPESAQSTVYSVTPNPNATISSCMFINNHCSDTVKANDILIHADWKLLSPFLNSSYSTSGDPQVAFTDNDVDLDNKYLQNPHYYINPDITDPRHPSDSGKCQDVNHPCLTLQHVAQLLIDSPWTIDITAESGLYEEQNIIIRGISISIDGQGSQIDSNFTHTMYNMNGPVTPENSLFYIFHGQLEMKTWHLIHNTSGNLDKKMFVIKGLQEGGTPEQLDEYQLSQTSTLT</sequence>
<gene>
    <name evidence="1" type="ORF">EZS28_009463</name>
</gene>
<accession>A0A5J4WJA9</accession>
<dbReference type="EMBL" id="SNRW01001791">
    <property type="protein sequence ID" value="KAA6395010.1"/>
    <property type="molecule type" value="Genomic_DNA"/>
</dbReference>
<protein>
    <recommendedName>
        <fullName evidence="3">Right handed beta helix domain-containing protein</fullName>
    </recommendedName>
</protein>
<dbReference type="Proteomes" id="UP000324800">
    <property type="component" value="Unassembled WGS sequence"/>
</dbReference>
<feature type="non-terminal residue" evidence="1">
    <location>
        <position position="409"/>
    </location>
</feature>
<reference evidence="1 2" key="1">
    <citation type="submission" date="2019-03" db="EMBL/GenBank/DDBJ databases">
        <title>Single cell metagenomics reveals metabolic interactions within the superorganism composed of flagellate Streblomastix strix and complex community of Bacteroidetes bacteria on its surface.</title>
        <authorList>
            <person name="Treitli S.C."/>
            <person name="Kolisko M."/>
            <person name="Husnik F."/>
            <person name="Keeling P."/>
            <person name="Hampl V."/>
        </authorList>
    </citation>
    <scope>NUCLEOTIDE SEQUENCE [LARGE SCALE GENOMIC DNA]</scope>
    <source>
        <strain evidence="1">ST1C</strain>
    </source>
</reference>
<evidence type="ECO:0008006" key="3">
    <source>
        <dbReference type="Google" id="ProtNLM"/>
    </source>
</evidence>